<proteinExistence type="predicted"/>
<reference evidence="1 2" key="1">
    <citation type="submission" date="2020-07" db="EMBL/GenBank/DDBJ databases">
        <title>Huge and variable diversity of episymbiotic CPR bacteria and DPANN archaea in groundwater ecosystems.</title>
        <authorList>
            <person name="He C.Y."/>
            <person name="Keren R."/>
            <person name="Whittaker M."/>
            <person name="Farag I.F."/>
            <person name="Doudna J."/>
            <person name="Cate J.H.D."/>
            <person name="Banfield J.F."/>
        </authorList>
    </citation>
    <scope>NUCLEOTIDE SEQUENCE [LARGE SCALE GENOMIC DNA]</scope>
    <source>
        <strain evidence="1">NC_groundwater_70_Ag_B-0.1um_54_66</strain>
    </source>
</reference>
<sequence>MKKAAGEEFDAKRVRLSDRILYALELAIEQEDVSIAEALVRALELAMTRNTGGGEFVERRDYPKEVEEAMDRLREIKKQVAALKR</sequence>
<organism evidence="1 2">
    <name type="scientific">Micavibrio aeruginosavorus</name>
    <dbReference type="NCBI Taxonomy" id="349221"/>
    <lineage>
        <taxon>Bacteria</taxon>
        <taxon>Pseudomonadati</taxon>
        <taxon>Bdellovibrionota</taxon>
        <taxon>Bdellovibrionia</taxon>
        <taxon>Bdellovibrionales</taxon>
        <taxon>Pseudobdellovibrionaceae</taxon>
        <taxon>Micavibrio</taxon>
    </lineage>
</organism>
<dbReference type="Proteomes" id="UP000595362">
    <property type="component" value="Chromosome"/>
</dbReference>
<dbReference type="AlphaFoldDB" id="A0A7T5R214"/>
<evidence type="ECO:0000313" key="2">
    <source>
        <dbReference type="Proteomes" id="UP000595362"/>
    </source>
</evidence>
<accession>A0A7T5R214</accession>
<gene>
    <name evidence="1" type="ORF">HYS17_11285</name>
</gene>
<protein>
    <submittedName>
        <fullName evidence="1">Uncharacterized protein</fullName>
    </submittedName>
</protein>
<evidence type="ECO:0000313" key="1">
    <source>
        <dbReference type="EMBL" id="QQG36059.1"/>
    </source>
</evidence>
<dbReference type="EMBL" id="CP066681">
    <property type="protein sequence ID" value="QQG36059.1"/>
    <property type="molecule type" value="Genomic_DNA"/>
</dbReference>
<name>A0A7T5R214_9BACT</name>